<dbReference type="InterPro" id="IPR005093">
    <property type="entry name" value="RNArep_beta"/>
</dbReference>
<feature type="binding site" evidence="9">
    <location>
        <position position="334"/>
    </location>
    <ligand>
        <name>Mg(2+)</name>
        <dbReference type="ChEBI" id="CHEBI:18420"/>
        <label>2</label>
    </ligand>
</feature>
<evidence type="ECO:0000256" key="8">
    <source>
        <dbReference type="ARBA" id="ARBA00048744"/>
    </source>
</evidence>
<proteinExistence type="predicted"/>
<comment type="cofactor">
    <cofactor evidence="9">
        <name>Mg(2+)</name>
        <dbReference type="ChEBI" id="CHEBI:18420"/>
    </cofactor>
    <text evidence="9">Binds 2 Mg(2+) per subunit.</text>
</comment>
<sequence>MKSLMSLWSCTAQEMAVRCCTSATRDINYAMGRAEHEGLWFLAVTLANFGKAFEGWLDQGFVVPSDAPSFARSRGRRNGLLPRFLGGFLGRVFDPSSGVLLDEPDIEAIYAVRQLSLMFSKIALPGQPVKASPGDFDRKVVSPQRERKAMSDFVQCEHDVRASDDRLDPLYLEDFRRMSEMLFGELFAKVDRDVHWGRLVPKHGPGSVADRLRSNAKWDQRSWPARLQPYFPAVEYLVPNAGYQSELDQGLNIVEPGAETPVRVITVPKTLKTPRIIAIEPTAMQYVQQAVSRALRDAVLEDDFLSRVVSSTDQAPNRVMARRGSLRGDLATLDLSEASDRVSNQHVVAMLQGYPELLGAVQAARSTKADVPGHGVIPLAKYASMGSALCFPFEAMVFLTVVFLGIERELSAPLSRNALIKRYSRQVRVFGDDIIVPRDHVLSVVSELETFGFVVNASKSFWTGRFRESCGREYYDGQDVSIVKVREVLPTRRQDASGVIAAVELRNLAYWAGLWKTADWLDVYLGKMLKHFPNVAPTSPLLGRESALGYQFQGLDPYTHSPVIKGYSVRTKPPLDFLEGSGALLKCLLLKPQHDSRLGIDCQDQPSDIANVDDEHLTRSGRAEHVSIKLGRRSPY</sequence>
<evidence type="ECO:0000256" key="4">
    <source>
        <dbReference type="ARBA" id="ARBA00022695"/>
    </source>
</evidence>
<evidence type="ECO:0000259" key="10">
    <source>
        <dbReference type="PROSITE" id="PS50522"/>
    </source>
</evidence>
<dbReference type="GO" id="GO:0003968">
    <property type="term" value="F:RNA-directed RNA polymerase activity"/>
    <property type="evidence" value="ECO:0007669"/>
    <property type="project" value="UniProtKB-KW"/>
</dbReference>
<organism evidence="11">
    <name type="scientific">Leviviridae sp</name>
    <dbReference type="NCBI Taxonomy" id="2027243"/>
    <lineage>
        <taxon>Viruses</taxon>
        <taxon>Riboviria</taxon>
        <taxon>Orthornavirae</taxon>
        <taxon>Lenarviricota</taxon>
        <taxon>Leviviricetes</taxon>
        <taxon>Norzivirales</taxon>
        <taxon>Fiersviridae</taxon>
    </lineage>
</organism>
<evidence type="ECO:0000256" key="6">
    <source>
        <dbReference type="ARBA" id="ARBA00022953"/>
    </source>
</evidence>
<keyword evidence="9" id="KW-0479">Metal-binding</keyword>
<dbReference type="GO" id="GO:0046872">
    <property type="term" value="F:metal ion binding"/>
    <property type="evidence" value="ECO:0007669"/>
    <property type="project" value="UniProtKB-KW"/>
</dbReference>
<dbReference type="EC" id="2.7.7.48" evidence="1"/>
<keyword evidence="9" id="KW-0460">Magnesium</keyword>
<keyword evidence="6" id="KW-0693">Viral RNA replication</keyword>
<protein>
    <recommendedName>
        <fullName evidence="1">RNA-directed RNA polymerase</fullName>
        <ecNumber evidence="1">2.7.7.48</ecNumber>
    </recommendedName>
    <alternativeName>
        <fullName evidence="7">RNA replicase beta chain</fullName>
    </alternativeName>
</protein>
<dbReference type="GO" id="GO:0039694">
    <property type="term" value="P:viral RNA genome replication"/>
    <property type="evidence" value="ECO:0007669"/>
    <property type="project" value="InterPro"/>
</dbReference>
<evidence type="ECO:0000256" key="7">
    <source>
        <dbReference type="ARBA" id="ARBA00030248"/>
    </source>
</evidence>
<reference evidence="11" key="1">
    <citation type="submission" date="2019-05" db="EMBL/GenBank/DDBJ databases">
        <title>Metatranscriptomic reconstruction reveals RNA viruses with the potential to shape carbon cycling in soil.</title>
        <authorList>
            <person name="Starr E.P."/>
            <person name="Nuccio E."/>
            <person name="Pett-Ridge J."/>
            <person name="Banfield J.F."/>
            <person name="Firestone M.K."/>
        </authorList>
    </citation>
    <scope>NUCLEOTIDE SEQUENCE</scope>
    <source>
        <strain evidence="11">H1_Bulk_29_scaffold_1280</strain>
    </source>
</reference>
<evidence type="ECO:0000256" key="3">
    <source>
        <dbReference type="ARBA" id="ARBA00022679"/>
    </source>
</evidence>
<name>A0A514D3U8_9VIRU</name>
<evidence type="ECO:0000256" key="1">
    <source>
        <dbReference type="ARBA" id="ARBA00012494"/>
    </source>
</evidence>
<feature type="binding site" evidence="9">
    <location>
        <position position="433"/>
    </location>
    <ligand>
        <name>Mg(2+)</name>
        <dbReference type="ChEBI" id="CHEBI:18420"/>
        <label>2</label>
    </ligand>
</feature>
<dbReference type="Pfam" id="PF03431">
    <property type="entry name" value="RNA_replicase_B"/>
    <property type="match status" value="1"/>
</dbReference>
<evidence type="ECO:0000256" key="5">
    <source>
        <dbReference type="ARBA" id="ARBA00022741"/>
    </source>
</evidence>
<feature type="binding site" evidence="9">
    <location>
        <position position="432"/>
    </location>
    <ligand>
        <name>Mg(2+)</name>
        <dbReference type="ChEBI" id="CHEBI:18420"/>
        <label>2</label>
    </ligand>
</feature>
<keyword evidence="2 11" id="KW-0696">RNA-directed RNA polymerase</keyword>
<dbReference type="InterPro" id="IPR007096">
    <property type="entry name" value="RNA-dir_Rpol_cat_phage"/>
</dbReference>
<keyword evidence="3" id="KW-0808">Transferase</keyword>
<dbReference type="EMBL" id="MN033992">
    <property type="protein sequence ID" value="QDH88292.1"/>
    <property type="molecule type" value="Genomic_RNA"/>
</dbReference>
<evidence type="ECO:0000256" key="2">
    <source>
        <dbReference type="ARBA" id="ARBA00022484"/>
    </source>
</evidence>
<evidence type="ECO:0000256" key="9">
    <source>
        <dbReference type="PIRSR" id="PIRSR605093-1"/>
    </source>
</evidence>
<dbReference type="PROSITE" id="PS50522">
    <property type="entry name" value="RDRP_PHAGE"/>
    <property type="match status" value="1"/>
</dbReference>
<feature type="domain" description="RdRp catalytic" evidence="10">
    <location>
        <begin position="319"/>
        <end position="464"/>
    </location>
</feature>
<accession>A0A514D3U8</accession>
<keyword evidence="5" id="KW-0547">Nucleotide-binding</keyword>
<dbReference type="GO" id="GO:0000166">
    <property type="term" value="F:nucleotide binding"/>
    <property type="evidence" value="ECO:0007669"/>
    <property type="project" value="UniProtKB-KW"/>
</dbReference>
<keyword evidence="4" id="KW-0548">Nucleotidyltransferase</keyword>
<comment type="catalytic activity">
    <reaction evidence="8">
        <text>RNA(n) + a ribonucleoside 5'-triphosphate = RNA(n+1) + diphosphate</text>
        <dbReference type="Rhea" id="RHEA:21248"/>
        <dbReference type="Rhea" id="RHEA-COMP:14527"/>
        <dbReference type="Rhea" id="RHEA-COMP:17342"/>
        <dbReference type="ChEBI" id="CHEBI:33019"/>
        <dbReference type="ChEBI" id="CHEBI:61557"/>
        <dbReference type="ChEBI" id="CHEBI:140395"/>
        <dbReference type="EC" id="2.7.7.48"/>
    </reaction>
</comment>
<gene>
    <name evidence="11" type="ORF">H1Bulk291280_000001</name>
</gene>
<evidence type="ECO:0000313" key="11">
    <source>
        <dbReference type="EMBL" id="QDH88292.1"/>
    </source>
</evidence>